<dbReference type="Pfam" id="PF01116">
    <property type="entry name" value="F_bP_aldolase"/>
    <property type="match status" value="1"/>
</dbReference>
<dbReference type="OrthoDB" id="9803995at2"/>
<organism evidence="4 5">
    <name type="scientific">Deinococcus psychrotolerans</name>
    <dbReference type="NCBI Taxonomy" id="2489213"/>
    <lineage>
        <taxon>Bacteria</taxon>
        <taxon>Thermotogati</taxon>
        <taxon>Deinococcota</taxon>
        <taxon>Deinococci</taxon>
        <taxon>Deinococcales</taxon>
        <taxon>Deinococcaceae</taxon>
        <taxon>Deinococcus</taxon>
    </lineage>
</organism>
<dbReference type="GO" id="GO:0005975">
    <property type="term" value="P:carbohydrate metabolic process"/>
    <property type="evidence" value="ECO:0007669"/>
    <property type="project" value="InterPro"/>
</dbReference>
<evidence type="ECO:0000256" key="1">
    <source>
        <dbReference type="PIRSR" id="PIRSR001359-1"/>
    </source>
</evidence>
<name>A0A3G8YUB0_9DEIO</name>
<evidence type="ECO:0000256" key="3">
    <source>
        <dbReference type="SAM" id="MobiDB-lite"/>
    </source>
</evidence>
<dbReference type="KEGG" id="dph:EHF33_18000"/>
<gene>
    <name evidence="4" type="ORF">EHF33_18000</name>
</gene>
<dbReference type="PIRSF" id="PIRSF001359">
    <property type="entry name" value="F_bP_aldolase_II"/>
    <property type="match status" value="1"/>
</dbReference>
<protein>
    <submittedName>
        <fullName evidence="4">Class II fructose-bisphosphate aldolase</fullName>
    </submittedName>
</protein>
<geneLocation type="plasmid" evidence="4 5">
    <name>unnamed2</name>
</geneLocation>
<feature type="binding site" evidence="2">
    <location>
        <position position="222"/>
    </location>
    <ligand>
        <name>Zn(2+)</name>
        <dbReference type="ChEBI" id="CHEBI:29105"/>
        <label>1</label>
        <note>catalytic</note>
    </ligand>
</feature>
<feature type="binding site" evidence="2">
    <location>
        <position position="109"/>
    </location>
    <ligand>
        <name>Zn(2+)</name>
        <dbReference type="ChEBI" id="CHEBI:29105"/>
        <label>1</label>
        <note>catalytic</note>
    </ligand>
</feature>
<dbReference type="InterPro" id="IPR000771">
    <property type="entry name" value="FBA_II"/>
</dbReference>
<keyword evidence="4" id="KW-0614">Plasmid</keyword>
<dbReference type="GO" id="GO:0016832">
    <property type="term" value="F:aldehyde-lyase activity"/>
    <property type="evidence" value="ECO:0007669"/>
    <property type="project" value="InterPro"/>
</dbReference>
<accession>A0A3G8YUB0</accession>
<dbReference type="EMBL" id="CP034186">
    <property type="protein sequence ID" value="AZI44816.1"/>
    <property type="molecule type" value="Genomic_DNA"/>
</dbReference>
<keyword evidence="2" id="KW-0862">Zinc</keyword>
<evidence type="ECO:0000313" key="4">
    <source>
        <dbReference type="EMBL" id="AZI44816.1"/>
    </source>
</evidence>
<evidence type="ECO:0000256" key="2">
    <source>
        <dbReference type="PIRSR" id="PIRSR001359-3"/>
    </source>
</evidence>
<dbReference type="AlphaFoldDB" id="A0A3G8YUB0"/>
<dbReference type="Proteomes" id="UP000276417">
    <property type="component" value="Plasmid unnamed2"/>
</dbReference>
<reference evidence="4 5" key="1">
    <citation type="submission" date="2018-11" db="EMBL/GenBank/DDBJ databases">
        <title>Deinococcus shelandsis sp. nov., isolated from South Shetland Islands soil of Antarctica.</title>
        <authorList>
            <person name="Tian J."/>
        </authorList>
    </citation>
    <scope>NUCLEOTIDE SEQUENCE [LARGE SCALE GENOMIC DNA]</scope>
    <source>
        <strain evidence="4 5">S14-83T</strain>
        <plasmid evidence="4 5">unnamed2</plasmid>
    </source>
</reference>
<sequence length="296" mass="30782">MRGADQGAGYLDPPSPDQSGDARVTLVSPATSADVIRAARAGGYALAAFNAVNLETAQAIVRAAEAVRAPVILQFSQNAARHGGLAQLAALGQSLKAEASVPVLLHFDHAESEDAALEALRLGFDGVMLEGDDPITLRRLADAAHAAGGYLEAEYEVVIKGERSGERHDDPAQLSAFIRDSGCDILAIDLGSAHKQESKNAHLDLGRLHTLTGLTALPLVLHGASSVPETELAQAARAGVAKINLATDLTLTFTAAVRESLNAGAKDPRQYLGAGRDAMQARAETYIRALGAAGWA</sequence>
<feature type="binding site" evidence="2">
    <location>
        <position position="194"/>
    </location>
    <ligand>
        <name>Zn(2+)</name>
        <dbReference type="ChEBI" id="CHEBI:29105"/>
        <label>1</label>
        <note>catalytic</note>
    </ligand>
</feature>
<dbReference type="PANTHER" id="PTHR30304">
    <property type="entry name" value="D-TAGATOSE-1,6-BISPHOSPHATE ALDOLASE"/>
    <property type="match status" value="1"/>
</dbReference>
<feature type="active site" description="Proton donor" evidence="1">
    <location>
        <position position="108"/>
    </location>
</feature>
<dbReference type="Gene3D" id="3.20.20.70">
    <property type="entry name" value="Aldolase class I"/>
    <property type="match status" value="1"/>
</dbReference>
<dbReference type="GO" id="GO:0008270">
    <property type="term" value="F:zinc ion binding"/>
    <property type="evidence" value="ECO:0007669"/>
    <property type="project" value="InterPro"/>
</dbReference>
<dbReference type="InterPro" id="IPR013785">
    <property type="entry name" value="Aldolase_TIM"/>
</dbReference>
<dbReference type="PANTHER" id="PTHR30304:SF0">
    <property type="entry name" value="D-TAGATOSE-1,6-BISPHOSPHATE ALDOLASE SUBUNIT GATY-RELATED"/>
    <property type="match status" value="1"/>
</dbReference>
<feature type="region of interest" description="Disordered" evidence="3">
    <location>
        <begin position="1"/>
        <end position="22"/>
    </location>
</feature>
<proteinExistence type="predicted"/>
<keyword evidence="5" id="KW-1185">Reference proteome</keyword>
<dbReference type="SUPFAM" id="SSF51569">
    <property type="entry name" value="Aldolase"/>
    <property type="match status" value="1"/>
</dbReference>
<comment type="cofactor">
    <cofactor evidence="2">
        <name>Zn(2+)</name>
        <dbReference type="ChEBI" id="CHEBI:29105"/>
    </cofactor>
    <text evidence="2">Binds 2 Zn(2+) ions per subunit. One is catalytic and the other provides a structural contribution.</text>
</comment>
<evidence type="ECO:0000313" key="5">
    <source>
        <dbReference type="Proteomes" id="UP000276417"/>
    </source>
</evidence>
<dbReference type="InterPro" id="IPR050246">
    <property type="entry name" value="Class_II_FBP_aldolase"/>
</dbReference>
<feature type="binding site" evidence="2">
    <location>
        <position position="154"/>
    </location>
    <ligand>
        <name>Zn(2+)</name>
        <dbReference type="ChEBI" id="CHEBI:29105"/>
        <label>2</label>
    </ligand>
</feature>
<keyword evidence="2" id="KW-0479">Metal-binding</keyword>